<accession>G3JT83</accession>
<proteinExistence type="predicted"/>
<reference evidence="4 5" key="1">
    <citation type="journal article" date="2011" name="Genome Biol.">
        <title>Genome sequence of the insect pathogenic fungus Cordyceps militaris, a valued traditional Chinese medicine.</title>
        <authorList>
            <person name="Zheng P."/>
            <person name="Xia Y."/>
            <person name="Xiao G."/>
            <person name="Xiong C."/>
            <person name="Hu X."/>
            <person name="Zhang S."/>
            <person name="Zheng H."/>
            <person name="Huang Y."/>
            <person name="Zhou Y."/>
            <person name="Wang S."/>
            <person name="Zhao G.P."/>
            <person name="Liu X."/>
            <person name="St Leger R.J."/>
            <person name="Wang C."/>
        </authorList>
    </citation>
    <scope>NUCLEOTIDE SEQUENCE [LARGE SCALE GENOMIC DNA]</scope>
    <source>
        <strain evidence="4 5">CM01</strain>
    </source>
</reference>
<keyword evidence="4" id="KW-0808">Transferase</keyword>
<dbReference type="VEuPathDB" id="FungiDB:CCM_08273"/>
<keyword evidence="5" id="KW-1185">Reference proteome</keyword>
<name>G3JT83_CORMM</name>
<dbReference type="SUPFAM" id="SSF53335">
    <property type="entry name" value="S-adenosyl-L-methionine-dependent methyltransferases"/>
    <property type="match status" value="1"/>
</dbReference>
<dbReference type="InterPro" id="IPR013216">
    <property type="entry name" value="Methyltransf_11"/>
</dbReference>
<dbReference type="GeneID" id="18170281"/>
<dbReference type="InterPro" id="IPR029063">
    <property type="entry name" value="SAM-dependent_MTases_sf"/>
</dbReference>
<evidence type="ECO:0000313" key="5">
    <source>
        <dbReference type="Proteomes" id="UP000001610"/>
    </source>
</evidence>
<dbReference type="eggNOG" id="KOG4300">
    <property type="taxonomic scope" value="Eukaryota"/>
</dbReference>
<evidence type="ECO:0000313" key="4">
    <source>
        <dbReference type="EMBL" id="EGX88230.1"/>
    </source>
</evidence>
<evidence type="ECO:0000259" key="2">
    <source>
        <dbReference type="Pfam" id="PF08241"/>
    </source>
</evidence>
<dbReference type="KEGG" id="cmt:CCM_08273"/>
<dbReference type="PANTHER" id="PTHR45036">
    <property type="entry name" value="METHYLTRANSFERASE LIKE 7B"/>
    <property type="match status" value="1"/>
</dbReference>
<dbReference type="RefSeq" id="XP_006673475.1">
    <property type="nucleotide sequence ID" value="XM_006673412.1"/>
</dbReference>
<dbReference type="CDD" id="cd02440">
    <property type="entry name" value="AdoMet_MTases"/>
    <property type="match status" value="1"/>
</dbReference>
<dbReference type="Pfam" id="PF20516">
    <property type="entry name" value="PDDEXK_12"/>
    <property type="match status" value="1"/>
</dbReference>
<dbReference type="Pfam" id="PF08241">
    <property type="entry name" value="Methyltransf_11"/>
    <property type="match status" value="1"/>
</dbReference>
<evidence type="ECO:0000256" key="1">
    <source>
        <dbReference type="SAM" id="MobiDB-lite"/>
    </source>
</evidence>
<dbReference type="Proteomes" id="UP000001610">
    <property type="component" value="Unassembled WGS sequence"/>
</dbReference>
<protein>
    <submittedName>
        <fullName evidence="4">Methyltransferase type 11</fullName>
    </submittedName>
</protein>
<keyword evidence="4" id="KW-0489">Methyltransferase</keyword>
<dbReference type="EMBL" id="JH126405">
    <property type="protein sequence ID" value="EGX88230.1"/>
    <property type="molecule type" value="Genomic_DNA"/>
</dbReference>
<feature type="region of interest" description="Disordered" evidence="1">
    <location>
        <begin position="450"/>
        <end position="506"/>
    </location>
</feature>
<dbReference type="GO" id="GO:0032259">
    <property type="term" value="P:methylation"/>
    <property type="evidence" value="ECO:0007669"/>
    <property type="project" value="UniProtKB-KW"/>
</dbReference>
<dbReference type="InterPro" id="IPR046797">
    <property type="entry name" value="PDDEXK_12"/>
</dbReference>
<dbReference type="PANTHER" id="PTHR45036:SF1">
    <property type="entry name" value="METHYLTRANSFERASE LIKE 7A"/>
    <property type="match status" value="1"/>
</dbReference>
<dbReference type="InParanoid" id="G3JT83"/>
<dbReference type="HOGENOM" id="CLU_329288_0_0_1"/>
<dbReference type="Gene3D" id="3.40.50.150">
    <property type="entry name" value="Vaccinia Virus protein VP39"/>
    <property type="match status" value="1"/>
</dbReference>
<evidence type="ECO:0000259" key="3">
    <source>
        <dbReference type="Pfam" id="PF20516"/>
    </source>
</evidence>
<sequence length="872" mass="97251">MVWQFQARYRSYLEPWQPLVYGVWAAYTSAKQAFTNGEYSALGIAKLRDSGFYLWFKTLNENFVGFESNQTAVPDLVLAASGLVLELGPGLGNQLCRFDKTKVTRIIGVENNPHFAPDIQQRIREHGLEGIYELLTCGIEDGATLEKHGIDTGTVDTVLSIQVLCSVADPDAVAKELYRVLKPGGKFIFWEHNRSADWLTAAVQYFWNPAWRLLVGGCSMTRNNTATILAAGEWENATVIKRDEKPWARGAPGNQPQRVLSWRPGHYILLYLYNPTTLCDFCWGGCAIPNPAPLPILASADNRWRWDAWDAFSRFHIFRDRYERMISTPKPQRDCRSATDWPEIADQLFLLNVIHDRPEGKPVNEVEVRAAEERLQQITPSSPVWHDNHPRYPCKAARVICVIEWKDSTPSPCTLVGLHHDRQYAVPWRKFPSLEQLLGLRDRNKWGALSCDRGHQGQRNGRGRSSTQSASAFQAALVSRPGLSTGPSSGTSPSQNSSPSKRGSASKRFRKLDSLATLALPVYFTVAASLRAALPIDTKPLFEALLEVRKSDKLLPAAVRSHADFQDNEDILDSMWSGDGEGQGSIEANKTARENHEELRRILAETHEAINESRFELGWNNLVHTPMLKLATRDMPFLMIEPVMSAQIMPAFRPVLASGQRMVLPSSSSATSATGSSHASGHGSEAGAPAPGPVAAIGLSVHKMVDYVVALRPSDELQVLIDAFLLGEPQGRDSINQTRYTPLRKRPAPIFIETKTTAGVRDGASVQLGVWLAAWYQRLRSLTALAGDPEKELLTLPLIQVSSSIWTVMFAVDQGKEIRVWHRNWKIGDTESILGIYQLQASLVVLGKWMKDIFEPWLMGILKKVMERRHGG</sequence>
<organism evidence="4 5">
    <name type="scientific">Cordyceps militaris (strain CM01)</name>
    <name type="common">Caterpillar fungus</name>
    <dbReference type="NCBI Taxonomy" id="983644"/>
    <lineage>
        <taxon>Eukaryota</taxon>
        <taxon>Fungi</taxon>
        <taxon>Dikarya</taxon>
        <taxon>Ascomycota</taxon>
        <taxon>Pezizomycotina</taxon>
        <taxon>Sordariomycetes</taxon>
        <taxon>Hypocreomycetidae</taxon>
        <taxon>Hypocreales</taxon>
        <taxon>Cordycipitaceae</taxon>
        <taxon>Cordyceps</taxon>
    </lineage>
</organism>
<feature type="domain" description="Methyltransferase type 11" evidence="2">
    <location>
        <begin position="85"/>
        <end position="189"/>
    </location>
</feature>
<feature type="domain" description="PD-(D/E)XK nuclease-like" evidence="3">
    <location>
        <begin position="564"/>
        <end position="854"/>
    </location>
</feature>
<dbReference type="OrthoDB" id="540004at2759"/>
<dbReference type="InterPro" id="IPR052356">
    <property type="entry name" value="Thiol_S-MT"/>
</dbReference>
<gene>
    <name evidence="4" type="ORF">CCM_08273</name>
</gene>
<feature type="region of interest" description="Disordered" evidence="1">
    <location>
        <begin position="666"/>
        <end position="688"/>
    </location>
</feature>
<dbReference type="GO" id="GO:0008757">
    <property type="term" value="F:S-adenosylmethionine-dependent methyltransferase activity"/>
    <property type="evidence" value="ECO:0007669"/>
    <property type="project" value="InterPro"/>
</dbReference>
<feature type="compositionally biased region" description="Low complexity" evidence="1">
    <location>
        <begin position="457"/>
        <end position="503"/>
    </location>
</feature>
<dbReference type="AlphaFoldDB" id="G3JT83"/>